<keyword evidence="3" id="KW-1185">Reference proteome</keyword>
<reference evidence="2 3" key="1">
    <citation type="submission" date="2024-02" db="EMBL/GenBank/DDBJ databases">
        <title>A draft genome for the cacao thread blight pathogen Marasmius crinis-equi.</title>
        <authorList>
            <person name="Cohen S.P."/>
            <person name="Baruah I.K."/>
            <person name="Amoako-Attah I."/>
            <person name="Bukari Y."/>
            <person name="Meinhardt L.W."/>
            <person name="Bailey B.A."/>
        </authorList>
    </citation>
    <scope>NUCLEOTIDE SEQUENCE [LARGE SCALE GENOMIC DNA]</scope>
    <source>
        <strain evidence="2 3">GH-76</strain>
    </source>
</reference>
<dbReference type="PANTHER" id="PTHR15887:SF1">
    <property type="entry name" value="TRANSMEMBRANE PROTEIN 69"/>
    <property type="match status" value="1"/>
</dbReference>
<protein>
    <recommendedName>
        <fullName evidence="4">Mnn4-regulates the mannosylphosphorylation</fullName>
    </recommendedName>
</protein>
<name>A0ABR3F2H9_9AGAR</name>
<dbReference type="Proteomes" id="UP001465976">
    <property type="component" value="Unassembled WGS sequence"/>
</dbReference>
<accession>A0ABR3F2H9</accession>
<dbReference type="EMBL" id="JBAHYK010001128">
    <property type="protein sequence ID" value="KAL0569395.1"/>
    <property type="molecule type" value="Genomic_DNA"/>
</dbReference>
<keyword evidence="1" id="KW-0472">Membrane</keyword>
<comment type="caution">
    <text evidence="2">The sequence shown here is derived from an EMBL/GenBank/DDBJ whole genome shotgun (WGS) entry which is preliminary data.</text>
</comment>
<gene>
    <name evidence="2" type="ORF">V5O48_012573</name>
</gene>
<feature type="transmembrane region" description="Helical" evidence="1">
    <location>
        <begin position="206"/>
        <end position="232"/>
    </location>
</feature>
<organism evidence="2 3">
    <name type="scientific">Marasmius crinis-equi</name>
    <dbReference type="NCBI Taxonomy" id="585013"/>
    <lineage>
        <taxon>Eukaryota</taxon>
        <taxon>Fungi</taxon>
        <taxon>Dikarya</taxon>
        <taxon>Basidiomycota</taxon>
        <taxon>Agaricomycotina</taxon>
        <taxon>Agaricomycetes</taxon>
        <taxon>Agaricomycetidae</taxon>
        <taxon>Agaricales</taxon>
        <taxon>Marasmiineae</taxon>
        <taxon>Marasmiaceae</taxon>
        <taxon>Marasmius</taxon>
    </lineage>
</organism>
<evidence type="ECO:0008006" key="4">
    <source>
        <dbReference type="Google" id="ProtNLM"/>
    </source>
</evidence>
<evidence type="ECO:0000313" key="3">
    <source>
        <dbReference type="Proteomes" id="UP001465976"/>
    </source>
</evidence>
<feature type="transmembrane region" description="Helical" evidence="1">
    <location>
        <begin position="252"/>
        <end position="273"/>
    </location>
</feature>
<sequence length="332" mass="35759">MSFIRPLTRSTLQPFALRSLSQNPIARPTVLRTAFLNRRTAASTVSNRPASQTFEHAAINIKEETGNTAADLAKVIAGANMTRDEIKSKKDSFLGITGAIASEVPKPVMVFGLAGTLPYVGASATTVYLAYEAGLAASGVAINMDPGVALTILDQALNLQVTYGAVILSFLGQYLPPRAMHWGMEFAGHGGSQGYRRLALGAAPVLFAWPTLAFQPMTALLVQWVGFTGLWWADSQATKMGWAPKWYSQYRFYLSILVGTCIIGSLAGTSYFGPVAGHGFVSHDLQLIREQRKALMKENEGTVAGPVGSVLDDAGEAFVTLKKKQEKQEKKD</sequence>
<dbReference type="PANTHER" id="PTHR15887">
    <property type="entry name" value="TRANSMEMBRANE PROTEIN 69"/>
    <property type="match status" value="1"/>
</dbReference>
<dbReference type="InterPro" id="IPR021836">
    <property type="entry name" value="DUF3429"/>
</dbReference>
<evidence type="ECO:0000313" key="2">
    <source>
        <dbReference type="EMBL" id="KAL0569395.1"/>
    </source>
</evidence>
<keyword evidence="1" id="KW-0812">Transmembrane</keyword>
<proteinExistence type="predicted"/>
<keyword evidence="1" id="KW-1133">Transmembrane helix</keyword>
<evidence type="ECO:0000256" key="1">
    <source>
        <dbReference type="SAM" id="Phobius"/>
    </source>
</evidence>
<dbReference type="Pfam" id="PF11911">
    <property type="entry name" value="DUF3429"/>
    <property type="match status" value="1"/>
</dbReference>